<accession>A0ABQ5V0T7</accession>
<protein>
    <recommendedName>
        <fullName evidence="3">DUF4932 domain-containing protein</fullName>
    </recommendedName>
</protein>
<comment type="caution">
    <text evidence="1">The sequence shown here is derived from an EMBL/GenBank/DDBJ whole genome shotgun (WGS) entry which is preliminary data.</text>
</comment>
<name>A0ABQ5V0T7_9PROT</name>
<keyword evidence="2" id="KW-1185">Reference proteome</keyword>
<gene>
    <name evidence="1" type="ORF">GCM10007854_11810</name>
</gene>
<dbReference type="PROSITE" id="PS51257">
    <property type="entry name" value="PROKAR_LIPOPROTEIN"/>
    <property type="match status" value="1"/>
</dbReference>
<proteinExistence type="predicted"/>
<evidence type="ECO:0000313" key="2">
    <source>
        <dbReference type="Proteomes" id="UP001161390"/>
    </source>
</evidence>
<organism evidence="1 2">
    <name type="scientific">Algimonas porphyrae</name>
    <dbReference type="NCBI Taxonomy" id="1128113"/>
    <lineage>
        <taxon>Bacteria</taxon>
        <taxon>Pseudomonadati</taxon>
        <taxon>Pseudomonadota</taxon>
        <taxon>Alphaproteobacteria</taxon>
        <taxon>Maricaulales</taxon>
        <taxon>Robiginitomaculaceae</taxon>
        <taxon>Algimonas</taxon>
    </lineage>
</organism>
<evidence type="ECO:0008006" key="3">
    <source>
        <dbReference type="Google" id="ProtNLM"/>
    </source>
</evidence>
<sequence length="350" mass="38455">MRQAIVTMAVSGCAAIGGCATQTSPTYTASDVKVATATDKAAGTSLVTKTSRFEIHADPWLSLHHLAFHYARNDSGLRVRGYTPLTHDDLDAFTPDVVAAFEPVAKAYEPYYEMSLLRSAPLRYSSVAIVMGGVDSLEDPALKQALIDVMPVYKTHFWDRHEAAAQRLIDSFSADLHHHGDDMARRLTDYLESDWSSEPMRVDIVPYASWAGAYTGTRPVNHLTIGALQDMALDSSFETLFHEASHASPMSDQLDAAEKAAFAASGLDMNRYWHALLWYASGRAAMETLGEPYQPIYVTSGRLTDPKWGPVYQSLDAVWDEHDTLQARAIAAAKRVVALQAGTPEENRSD</sequence>
<reference evidence="1" key="1">
    <citation type="journal article" date="2014" name="Int. J. Syst. Evol. Microbiol.">
        <title>Complete genome of a new Firmicutes species belonging to the dominant human colonic microbiota ('Ruminococcus bicirculans') reveals two chromosomes and a selective capacity to utilize plant glucans.</title>
        <authorList>
            <consortium name="NISC Comparative Sequencing Program"/>
            <person name="Wegmann U."/>
            <person name="Louis P."/>
            <person name="Goesmann A."/>
            <person name="Henrissat B."/>
            <person name="Duncan S.H."/>
            <person name="Flint H.J."/>
        </authorList>
    </citation>
    <scope>NUCLEOTIDE SEQUENCE</scope>
    <source>
        <strain evidence="1">NBRC 108216</strain>
    </source>
</reference>
<evidence type="ECO:0000313" key="1">
    <source>
        <dbReference type="EMBL" id="GLQ20226.1"/>
    </source>
</evidence>
<dbReference type="Proteomes" id="UP001161390">
    <property type="component" value="Unassembled WGS sequence"/>
</dbReference>
<dbReference type="EMBL" id="BSNJ01000002">
    <property type="protein sequence ID" value="GLQ20226.1"/>
    <property type="molecule type" value="Genomic_DNA"/>
</dbReference>
<reference evidence="1" key="2">
    <citation type="submission" date="2023-01" db="EMBL/GenBank/DDBJ databases">
        <title>Draft genome sequence of Algimonas porphyrae strain NBRC 108216.</title>
        <authorList>
            <person name="Sun Q."/>
            <person name="Mori K."/>
        </authorList>
    </citation>
    <scope>NUCLEOTIDE SEQUENCE</scope>
    <source>
        <strain evidence="1">NBRC 108216</strain>
    </source>
</reference>